<evidence type="ECO:0000313" key="8">
    <source>
        <dbReference type="EMBL" id="KAF2125609.1"/>
    </source>
</evidence>
<keyword evidence="1 3" id="KW-0597">Phosphoprotein</keyword>
<organism evidence="8 9">
    <name type="scientific">Dothidotthia symphoricarpi CBS 119687</name>
    <dbReference type="NCBI Taxonomy" id="1392245"/>
    <lineage>
        <taxon>Eukaryota</taxon>
        <taxon>Fungi</taxon>
        <taxon>Dikarya</taxon>
        <taxon>Ascomycota</taxon>
        <taxon>Pezizomycotina</taxon>
        <taxon>Dothideomycetes</taxon>
        <taxon>Pleosporomycetidae</taxon>
        <taxon>Pleosporales</taxon>
        <taxon>Dothidotthiaceae</taxon>
        <taxon>Dothidotthia</taxon>
    </lineage>
</organism>
<feature type="domain" description="Response regulatory" evidence="5">
    <location>
        <begin position="809"/>
        <end position="934"/>
    </location>
</feature>
<dbReference type="Gene3D" id="3.30.565.10">
    <property type="entry name" value="Histidine kinase-like ATPase, C-terminal domain"/>
    <property type="match status" value="1"/>
</dbReference>
<keyword evidence="2" id="KW-0902">Two-component regulatory system</keyword>
<dbReference type="InterPro" id="IPR011006">
    <property type="entry name" value="CheY-like_superfamily"/>
</dbReference>
<dbReference type="InterPro" id="IPR004358">
    <property type="entry name" value="Sig_transdc_His_kin-like_C"/>
</dbReference>
<dbReference type="PROSITE" id="PS50112">
    <property type="entry name" value="PAS"/>
    <property type="match status" value="1"/>
</dbReference>
<dbReference type="SUPFAM" id="SSF55874">
    <property type="entry name" value="ATPase domain of HSP90 chaperone/DNA topoisomerase II/histidine kinase"/>
    <property type="match status" value="1"/>
</dbReference>
<dbReference type="SUPFAM" id="SSF52172">
    <property type="entry name" value="CheY-like"/>
    <property type="match status" value="1"/>
</dbReference>
<dbReference type="CDD" id="cd17546">
    <property type="entry name" value="REC_hyHK_CKI1_RcsC-like"/>
    <property type="match status" value="1"/>
</dbReference>
<dbReference type="NCBIfam" id="TIGR00229">
    <property type="entry name" value="sensory_box"/>
    <property type="match status" value="1"/>
</dbReference>
<reference evidence="8" key="1">
    <citation type="journal article" date="2020" name="Stud. Mycol.">
        <title>101 Dothideomycetes genomes: a test case for predicting lifestyles and emergence of pathogens.</title>
        <authorList>
            <person name="Haridas S."/>
            <person name="Albert R."/>
            <person name="Binder M."/>
            <person name="Bloem J."/>
            <person name="Labutti K."/>
            <person name="Salamov A."/>
            <person name="Andreopoulos B."/>
            <person name="Baker S."/>
            <person name="Barry K."/>
            <person name="Bills G."/>
            <person name="Bluhm B."/>
            <person name="Cannon C."/>
            <person name="Castanera R."/>
            <person name="Culley D."/>
            <person name="Daum C."/>
            <person name="Ezra D."/>
            <person name="Gonzalez J."/>
            <person name="Henrissat B."/>
            <person name="Kuo A."/>
            <person name="Liang C."/>
            <person name="Lipzen A."/>
            <person name="Lutzoni F."/>
            <person name="Magnuson J."/>
            <person name="Mondo S."/>
            <person name="Nolan M."/>
            <person name="Ohm R."/>
            <person name="Pangilinan J."/>
            <person name="Park H.-J."/>
            <person name="Ramirez L."/>
            <person name="Alfaro M."/>
            <person name="Sun H."/>
            <person name="Tritt A."/>
            <person name="Yoshinaga Y."/>
            <person name="Zwiers L.-H."/>
            <person name="Turgeon B."/>
            <person name="Goodwin S."/>
            <person name="Spatafora J."/>
            <person name="Crous P."/>
            <person name="Grigoriev I."/>
        </authorList>
    </citation>
    <scope>NUCLEOTIDE SEQUENCE</scope>
    <source>
        <strain evidence="8">CBS 119687</strain>
    </source>
</reference>
<dbReference type="GO" id="GO:0000155">
    <property type="term" value="F:phosphorelay sensor kinase activity"/>
    <property type="evidence" value="ECO:0007669"/>
    <property type="project" value="InterPro"/>
</dbReference>
<dbReference type="InterPro" id="IPR036890">
    <property type="entry name" value="HATPase_C_sf"/>
</dbReference>
<dbReference type="Gene3D" id="3.40.50.2300">
    <property type="match status" value="1"/>
</dbReference>
<evidence type="ECO:0000259" key="4">
    <source>
        <dbReference type="PROSITE" id="PS50109"/>
    </source>
</evidence>
<dbReference type="InterPro" id="IPR005467">
    <property type="entry name" value="His_kinase_dom"/>
</dbReference>
<dbReference type="CDD" id="cd00130">
    <property type="entry name" value="PAS"/>
    <property type="match status" value="1"/>
</dbReference>
<dbReference type="FunFam" id="3.30.565.10:FF:000010">
    <property type="entry name" value="Sensor histidine kinase RcsC"/>
    <property type="match status" value="1"/>
</dbReference>
<feature type="modified residue" description="4-aspartylphosphate" evidence="3">
    <location>
        <position position="862"/>
    </location>
</feature>
<dbReference type="Gene3D" id="3.30.450.20">
    <property type="entry name" value="PAS domain"/>
    <property type="match status" value="1"/>
</dbReference>
<dbReference type="EMBL" id="ML977515">
    <property type="protein sequence ID" value="KAF2125609.1"/>
    <property type="molecule type" value="Genomic_DNA"/>
</dbReference>
<dbReference type="OrthoDB" id="60033at2759"/>
<dbReference type="SMART" id="SM00388">
    <property type="entry name" value="HisKA"/>
    <property type="match status" value="1"/>
</dbReference>
<proteinExistence type="predicted"/>
<dbReference type="PROSITE" id="PS50113">
    <property type="entry name" value="PAC"/>
    <property type="match status" value="1"/>
</dbReference>
<dbReference type="PROSITE" id="PS50109">
    <property type="entry name" value="HIS_KIN"/>
    <property type="match status" value="1"/>
</dbReference>
<dbReference type="SUPFAM" id="SSF47384">
    <property type="entry name" value="Homodimeric domain of signal transducing histidine kinase"/>
    <property type="match status" value="1"/>
</dbReference>
<evidence type="ECO:0000256" key="3">
    <source>
        <dbReference type="PROSITE-ProRule" id="PRU00169"/>
    </source>
</evidence>
<evidence type="ECO:0000256" key="1">
    <source>
        <dbReference type="ARBA" id="ARBA00022553"/>
    </source>
</evidence>
<evidence type="ECO:0000259" key="5">
    <source>
        <dbReference type="PROSITE" id="PS50110"/>
    </source>
</evidence>
<dbReference type="InterPro" id="IPR013655">
    <property type="entry name" value="PAS_fold_3"/>
</dbReference>
<dbReference type="Gene3D" id="1.10.287.130">
    <property type="match status" value="1"/>
</dbReference>
<name>A0A6A6A190_9PLEO</name>
<dbReference type="Pfam" id="PF02518">
    <property type="entry name" value="HATPase_c"/>
    <property type="match status" value="1"/>
</dbReference>
<dbReference type="InterPro" id="IPR003594">
    <property type="entry name" value="HATPase_dom"/>
</dbReference>
<feature type="domain" description="PAS" evidence="6">
    <location>
        <begin position="252"/>
        <end position="304"/>
    </location>
</feature>
<dbReference type="InterPro" id="IPR036097">
    <property type="entry name" value="HisK_dim/P_sf"/>
</dbReference>
<sequence length="941" mass="104723">MCNNALSHKSLIAHQLSPALMLDRSGIIVSTNEGAVRLIFPQHQDSPPSTNSSLLGKSLVDLGIVLLPGKSPVFWTWDEVLNAARGRIESHDSVMRDGGDVSSVAHTIIHQDTEEFWDHEAERQSIVESDIYVTRHTLKQVGHGTNESPIRPHMIRARANVRWLPSSSEGHYLVTFCRTSLPQRSTAVTPKSRTASVGGGGSTIAKLPDPASFFASCFPEDLGSTFSLEMKDLMPDASNIASSIVPYIVSTLDTDGQVYHLTDSWYHLTGLSESESLGSGWASAVHPEDVPAMTVAWADVLRNERSDWTYPARVRRASDGTYCWFLIRTQPHRDDSGKLLRWYASMIDIHEWVIARLEADRQRQSILTLFSQTDVMLWGIDKSNHIYICEGRLDWDPTRIVALLDRLQQGKTSKTAPIDNAAPCPDPDADKELILTIQAVLEGRAFTPTVEHWEGDRYFRTRFVAERTVPFYDAATGRENSVQAALALTFDITEENARVTLQKENERLVTNEKAAVDASTLKSRFLANMSHEIRTPISGIIGLSEHLSDCGLTEEQTEFCSSIRESAKFLLTVINDVLDFSKLESGHMDVESIPFAPNKLISDTIIPLRLQAEERGIALNWTYKGPSEEVLHGDPWRVRQIITNLISNSLKFTQEGRIDLTVQPIDIKGNQLLVEFIVLDTGIGITEEAMKCLFKPFTQADNSTARLYGGTGLGLSICRQLLELMGGQITLKSIRGQGTTATCRIPFRKFDGPPGDMVMSTSLPARAMRQDPAKIKPNTAPHPQHASLEGSKYERLVSLQENKSPADYHILLVEDNLVNRKVIALAVKKLGYAVSTACNGQEALDYLCKTSVQPRPDAVLMDCMMPVVDGYEATRKLRSDSDMFDEEVRTLPIIALTASAIKGDKEKCWEAGMDDYLTKPAAREDLMRMLLKWIAPQEHQN</sequence>
<keyword evidence="9" id="KW-1185">Reference proteome</keyword>
<dbReference type="Pfam" id="PF00072">
    <property type="entry name" value="Response_reg"/>
    <property type="match status" value="1"/>
</dbReference>
<dbReference type="InterPro" id="IPR000700">
    <property type="entry name" value="PAS-assoc_C"/>
</dbReference>
<evidence type="ECO:0000256" key="2">
    <source>
        <dbReference type="ARBA" id="ARBA00023012"/>
    </source>
</evidence>
<dbReference type="InterPro" id="IPR035965">
    <property type="entry name" value="PAS-like_dom_sf"/>
</dbReference>
<gene>
    <name evidence="8" type="ORF">P153DRAFT_434081</name>
</gene>
<dbReference type="CDD" id="cd16922">
    <property type="entry name" value="HATPase_EvgS-ArcB-TorS-like"/>
    <property type="match status" value="1"/>
</dbReference>
<dbReference type="Pfam" id="PF00512">
    <property type="entry name" value="HisKA"/>
    <property type="match status" value="1"/>
</dbReference>
<dbReference type="RefSeq" id="XP_033520001.1">
    <property type="nucleotide sequence ID" value="XM_033673059.1"/>
</dbReference>
<dbReference type="CDD" id="cd00082">
    <property type="entry name" value="HisKA"/>
    <property type="match status" value="1"/>
</dbReference>
<dbReference type="SUPFAM" id="SSF55785">
    <property type="entry name" value="PYP-like sensor domain (PAS domain)"/>
    <property type="match status" value="1"/>
</dbReference>
<dbReference type="Proteomes" id="UP000799771">
    <property type="component" value="Unassembled WGS sequence"/>
</dbReference>
<accession>A0A6A6A190</accession>
<dbReference type="PROSITE" id="PS50110">
    <property type="entry name" value="RESPONSE_REGULATORY"/>
    <property type="match status" value="1"/>
</dbReference>
<dbReference type="SMART" id="SM00448">
    <property type="entry name" value="REC"/>
    <property type="match status" value="1"/>
</dbReference>
<protein>
    <submittedName>
        <fullName evidence="8">Uncharacterized protein</fullName>
    </submittedName>
</protein>
<dbReference type="SMART" id="SM00387">
    <property type="entry name" value="HATPase_c"/>
    <property type="match status" value="1"/>
</dbReference>
<dbReference type="PANTHER" id="PTHR45339">
    <property type="entry name" value="HYBRID SIGNAL TRANSDUCTION HISTIDINE KINASE J"/>
    <property type="match status" value="1"/>
</dbReference>
<dbReference type="GeneID" id="54413491"/>
<dbReference type="InterPro" id="IPR001789">
    <property type="entry name" value="Sig_transdc_resp-reg_receiver"/>
</dbReference>
<dbReference type="Pfam" id="PF08447">
    <property type="entry name" value="PAS_3"/>
    <property type="match status" value="1"/>
</dbReference>
<dbReference type="PANTHER" id="PTHR45339:SF1">
    <property type="entry name" value="HYBRID SIGNAL TRANSDUCTION HISTIDINE KINASE J"/>
    <property type="match status" value="1"/>
</dbReference>
<feature type="domain" description="PAC" evidence="7">
    <location>
        <begin position="308"/>
        <end position="361"/>
    </location>
</feature>
<dbReference type="PRINTS" id="PR00344">
    <property type="entry name" value="BCTRLSENSOR"/>
</dbReference>
<dbReference type="InterPro" id="IPR003661">
    <property type="entry name" value="HisK_dim/P_dom"/>
</dbReference>
<evidence type="ECO:0000313" key="9">
    <source>
        <dbReference type="Proteomes" id="UP000799771"/>
    </source>
</evidence>
<evidence type="ECO:0000259" key="7">
    <source>
        <dbReference type="PROSITE" id="PS50113"/>
    </source>
</evidence>
<dbReference type="InterPro" id="IPR000014">
    <property type="entry name" value="PAS"/>
</dbReference>
<dbReference type="AlphaFoldDB" id="A0A6A6A190"/>
<feature type="domain" description="Histidine kinase" evidence="4">
    <location>
        <begin position="528"/>
        <end position="749"/>
    </location>
</feature>
<evidence type="ECO:0000259" key="6">
    <source>
        <dbReference type="PROSITE" id="PS50112"/>
    </source>
</evidence>